<dbReference type="GO" id="GO:0000981">
    <property type="term" value="F:DNA-binding transcription factor activity, RNA polymerase II-specific"/>
    <property type="evidence" value="ECO:0007669"/>
    <property type="project" value="TreeGrafter"/>
</dbReference>
<feature type="compositionally biased region" description="Polar residues" evidence="1">
    <location>
        <begin position="79"/>
        <end position="94"/>
    </location>
</feature>
<dbReference type="GO" id="GO:0000977">
    <property type="term" value="F:RNA polymerase II transcription regulatory region sequence-specific DNA binding"/>
    <property type="evidence" value="ECO:0007669"/>
    <property type="project" value="TreeGrafter"/>
</dbReference>
<dbReference type="GO" id="GO:0046983">
    <property type="term" value="F:protein dimerization activity"/>
    <property type="evidence" value="ECO:0007669"/>
    <property type="project" value="InterPro"/>
</dbReference>
<dbReference type="GO" id="GO:0032502">
    <property type="term" value="P:developmental process"/>
    <property type="evidence" value="ECO:0007669"/>
    <property type="project" value="TreeGrafter"/>
</dbReference>
<accession>A0A0N5AEB9</accession>
<dbReference type="PANTHER" id="PTHR23349:SF111">
    <property type="entry name" value="BHLH DOMAIN-CONTAINING PROTEIN"/>
    <property type="match status" value="1"/>
</dbReference>
<proteinExistence type="predicted"/>
<organism evidence="3 4">
    <name type="scientific">Syphacia muris</name>
    <dbReference type="NCBI Taxonomy" id="451379"/>
    <lineage>
        <taxon>Eukaryota</taxon>
        <taxon>Metazoa</taxon>
        <taxon>Ecdysozoa</taxon>
        <taxon>Nematoda</taxon>
        <taxon>Chromadorea</taxon>
        <taxon>Rhabditida</taxon>
        <taxon>Spirurina</taxon>
        <taxon>Oxyuridomorpha</taxon>
        <taxon>Oxyuroidea</taxon>
        <taxon>Oxyuridae</taxon>
        <taxon>Syphacia</taxon>
    </lineage>
</organism>
<dbReference type="InterPro" id="IPR050283">
    <property type="entry name" value="E-box_TF_Regulators"/>
</dbReference>
<dbReference type="PANTHER" id="PTHR23349">
    <property type="entry name" value="BASIC HELIX-LOOP-HELIX TRANSCRIPTION FACTOR, TWIST"/>
    <property type="match status" value="1"/>
</dbReference>
<dbReference type="SUPFAM" id="SSF47459">
    <property type="entry name" value="HLH, helix-loop-helix DNA-binding domain"/>
    <property type="match status" value="1"/>
</dbReference>
<dbReference type="InterPro" id="IPR036638">
    <property type="entry name" value="HLH_DNA-bd_sf"/>
</dbReference>
<dbReference type="STRING" id="451379.A0A0N5AEB9"/>
<name>A0A0N5AEB9_9BILA</name>
<dbReference type="Pfam" id="PF00010">
    <property type="entry name" value="HLH"/>
    <property type="match status" value="1"/>
</dbReference>
<reference evidence="4" key="1">
    <citation type="submission" date="2017-02" db="UniProtKB">
        <authorList>
            <consortium name="WormBaseParasite"/>
        </authorList>
    </citation>
    <scope>IDENTIFICATION</scope>
</reference>
<dbReference type="Gene3D" id="4.10.280.10">
    <property type="entry name" value="Helix-loop-helix DNA-binding domain"/>
    <property type="match status" value="1"/>
</dbReference>
<dbReference type="WBParaSite" id="SMUV_0000256801-mRNA-1">
    <property type="protein sequence ID" value="SMUV_0000256801-mRNA-1"/>
    <property type="gene ID" value="SMUV_0000256801"/>
</dbReference>
<evidence type="ECO:0000313" key="3">
    <source>
        <dbReference type="Proteomes" id="UP000046393"/>
    </source>
</evidence>
<feature type="domain" description="BHLH" evidence="2">
    <location>
        <begin position="4"/>
        <end position="56"/>
    </location>
</feature>
<keyword evidence="3" id="KW-1185">Reference proteome</keyword>
<evidence type="ECO:0000256" key="1">
    <source>
        <dbReference type="SAM" id="MobiDB-lite"/>
    </source>
</evidence>
<dbReference type="Proteomes" id="UP000046393">
    <property type="component" value="Unplaced"/>
</dbReference>
<dbReference type="AlphaFoldDB" id="A0A0N5AEB9"/>
<dbReference type="PROSITE" id="PS50888">
    <property type="entry name" value="BHLH"/>
    <property type="match status" value="1"/>
</dbReference>
<feature type="compositionally biased region" description="Low complexity" evidence="1">
    <location>
        <begin position="62"/>
        <end position="78"/>
    </location>
</feature>
<dbReference type="InterPro" id="IPR011598">
    <property type="entry name" value="bHLH_dom"/>
</dbReference>
<feature type="region of interest" description="Disordered" evidence="1">
    <location>
        <begin position="61"/>
        <end position="94"/>
    </location>
</feature>
<protein>
    <submittedName>
        <fullName evidence="4">BHLH domain-containing protein</fullName>
    </submittedName>
</protein>
<evidence type="ECO:0000259" key="2">
    <source>
        <dbReference type="PROSITE" id="PS50888"/>
    </source>
</evidence>
<sequence length="133" mass="15265">MLYRQRKAANERERKRMCSINKGFDKLRLRLPTLPFEKKLSKVDTLKQAIKYIQELSDMLNERSSSSSSRESTAAAESQQPSTLIVSSSNNSNKEVLSLSWWKSSEQYGQVTRDENGIPHVKCSKVWIPNSLE</sequence>
<evidence type="ECO:0000313" key="4">
    <source>
        <dbReference type="WBParaSite" id="SMUV_0000256801-mRNA-1"/>
    </source>
</evidence>
<dbReference type="SMART" id="SM00353">
    <property type="entry name" value="HLH"/>
    <property type="match status" value="1"/>
</dbReference>